<evidence type="ECO:0000313" key="8">
    <source>
        <dbReference type="Proteomes" id="UP000473681"/>
    </source>
</evidence>
<dbReference type="InterPro" id="IPR016667">
    <property type="entry name" value="Caps_polysacc_synth_CpsB/CapC"/>
</dbReference>
<reference evidence="8 9" key="1">
    <citation type="submission" date="2019-04" db="EMBL/GenBank/DDBJ databases">
        <title>Genome sequencing of Clostridium botulinum Groups I-IV and Clostridium butyricum.</title>
        <authorList>
            <person name="Brunt J."/>
            <person name="Van Vliet A.H.M."/>
            <person name="Stringer S.C."/>
            <person name="Carter A.T."/>
            <person name="Peck M.W."/>
        </authorList>
    </citation>
    <scope>NUCLEOTIDE SEQUENCE [LARGE SCALE GENOMIC DNA]</scope>
    <source>
        <strain evidence="6 9">1605</strain>
        <strain evidence="7 8">CB-K-33E</strain>
    </source>
</reference>
<dbReference type="SUPFAM" id="SSF89550">
    <property type="entry name" value="PHP domain-like"/>
    <property type="match status" value="1"/>
</dbReference>
<keyword evidence="3" id="KW-0378">Hydrolase</keyword>
<evidence type="ECO:0000256" key="5">
    <source>
        <dbReference type="ARBA" id="ARBA00051722"/>
    </source>
</evidence>
<dbReference type="EMBL" id="SWVK01000011">
    <property type="protein sequence ID" value="NFN35340.1"/>
    <property type="molecule type" value="Genomic_DNA"/>
</dbReference>
<comment type="catalytic activity">
    <reaction evidence="5">
        <text>O-phospho-L-tyrosyl-[protein] + H2O = L-tyrosyl-[protein] + phosphate</text>
        <dbReference type="Rhea" id="RHEA:10684"/>
        <dbReference type="Rhea" id="RHEA-COMP:10136"/>
        <dbReference type="Rhea" id="RHEA-COMP:20101"/>
        <dbReference type="ChEBI" id="CHEBI:15377"/>
        <dbReference type="ChEBI" id="CHEBI:43474"/>
        <dbReference type="ChEBI" id="CHEBI:46858"/>
        <dbReference type="ChEBI" id="CHEBI:61978"/>
        <dbReference type="EC" id="3.1.3.48"/>
    </reaction>
</comment>
<dbReference type="RefSeq" id="WP_061302097.1">
    <property type="nucleotide sequence ID" value="NZ_LFPA01000137.1"/>
</dbReference>
<dbReference type="PIRSF" id="PIRSF016557">
    <property type="entry name" value="Caps_synth_CpsB"/>
    <property type="match status" value="1"/>
</dbReference>
<protein>
    <recommendedName>
        <fullName evidence="2">protein-tyrosine-phosphatase</fullName>
        <ecNumber evidence="2">3.1.3.48</ecNumber>
    </recommendedName>
</protein>
<evidence type="ECO:0000313" key="7">
    <source>
        <dbReference type="EMBL" id="NFN35340.1"/>
    </source>
</evidence>
<name>A0A6M0V593_CLOBO</name>
<dbReference type="PANTHER" id="PTHR39181">
    <property type="entry name" value="TYROSINE-PROTEIN PHOSPHATASE YWQE"/>
    <property type="match status" value="1"/>
</dbReference>
<organism evidence="6 9">
    <name type="scientific">Clostridium botulinum</name>
    <dbReference type="NCBI Taxonomy" id="1491"/>
    <lineage>
        <taxon>Bacteria</taxon>
        <taxon>Bacillati</taxon>
        <taxon>Bacillota</taxon>
        <taxon>Clostridia</taxon>
        <taxon>Eubacteriales</taxon>
        <taxon>Clostridiaceae</taxon>
        <taxon>Clostridium</taxon>
    </lineage>
</organism>
<evidence type="ECO:0000313" key="9">
    <source>
        <dbReference type="Proteomes" id="UP000476820"/>
    </source>
</evidence>
<evidence type="ECO:0000313" key="6">
    <source>
        <dbReference type="EMBL" id="NFF87940.1"/>
    </source>
</evidence>
<sequence length="261" mass="30364">MIDIHSHIIPKIDDGSKSMEMTLEMLKNAEKDGTKEIVATPHYLLEYGEATIEEVKEYVKEINSIIKKEGINTKVYSGQEVYFTENIIQYYLENKIGTINDSRYMLIEFPMNKFDENIFDILYELQVRNITPVIAHPERYRPIIKNPMMINRFIDEGYLFQMNSGSLEGIFGSEVKKTAEILLENEIYNFIGSDAHNIKNRGTGISKGINLANSKNKNSEKIFRESSKQMLNDEEVEFLGRRIKKKKSFFFFLKKIKSTLN</sequence>
<dbReference type="GO" id="GO:0030145">
    <property type="term" value="F:manganese ion binding"/>
    <property type="evidence" value="ECO:0007669"/>
    <property type="project" value="InterPro"/>
</dbReference>
<dbReference type="PANTHER" id="PTHR39181:SF1">
    <property type="entry name" value="TYROSINE-PROTEIN PHOSPHATASE YWQE"/>
    <property type="match status" value="1"/>
</dbReference>
<dbReference type="Pfam" id="PF19567">
    <property type="entry name" value="CpsB_CapC"/>
    <property type="match status" value="1"/>
</dbReference>
<keyword evidence="4" id="KW-0904">Protein phosphatase</keyword>
<dbReference type="AlphaFoldDB" id="A0A6M0V593"/>
<evidence type="ECO:0000256" key="1">
    <source>
        <dbReference type="ARBA" id="ARBA00005750"/>
    </source>
</evidence>
<dbReference type="Proteomes" id="UP000473681">
    <property type="component" value="Unassembled WGS sequence"/>
</dbReference>
<comment type="caution">
    <text evidence="6">The sequence shown here is derived from an EMBL/GenBank/DDBJ whole genome shotgun (WGS) entry which is preliminary data.</text>
</comment>
<evidence type="ECO:0000256" key="2">
    <source>
        <dbReference type="ARBA" id="ARBA00013064"/>
    </source>
</evidence>
<dbReference type="EMBL" id="SWOV01000018">
    <property type="protein sequence ID" value="NFF87940.1"/>
    <property type="molecule type" value="Genomic_DNA"/>
</dbReference>
<dbReference type="GO" id="GO:0004725">
    <property type="term" value="F:protein tyrosine phosphatase activity"/>
    <property type="evidence" value="ECO:0007669"/>
    <property type="project" value="UniProtKB-EC"/>
</dbReference>
<dbReference type="Gene3D" id="3.20.20.140">
    <property type="entry name" value="Metal-dependent hydrolases"/>
    <property type="match status" value="1"/>
</dbReference>
<evidence type="ECO:0000256" key="3">
    <source>
        <dbReference type="ARBA" id="ARBA00022801"/>
    </source>
</evidence>
<dbReference type="EC" id="3.1.3.48" evidence="2"/>
<evidence type="ECO:0000256" key="4">
    <source>
        <dbReference type="ARBA" id="ARBA00022912"/>
    </source>
</evidence>
<comment type="similarity">
    <text evidence="1">Belongs to the metallo-dependent hydrolases superfamily. CpsB/CapC family.</text>
</comment>
<gene>
    <name evidence="6" type="ORF">FC774_08685</name>
    <name evidence="7" type="ORF">FDB51_09390</name>
</gene>
<proteinExistence type="inferred from homology"/>
<dbReference type="InterPro" id="IPR016195">
    <property type="entry name" value="Pol/histidinol_Pase-like"/>
</dbReference>
<accession>A0A6M0V593</accession>
<dbReference type="Proteomes" id="UP000476820">
    <property type="component" value="Unassembled WGS sequence"/>
</dbReference>